<proteinExistence type="predicted"/>
<comment type="function">
    <text evidence="1">Catalyzes the conversion of D-ribulose 5-phosphate to formate and 3,4-dihydroxy-2-butanone 4-phosphate.</text>
</comment>
<evidence type="ECO:0000256" key="3">
    <source>
        <dbReference type="ARBA" id="ARBA00012153"/>
    </source>
</evidence>
<dbReference type="SUPFAM" id="SSF55821">
    <property type="entry name" value="YrdC/RibB"/>
    <property type="match status" value="1"/>
</dbReference>
<accession>A0ABW6RU87</accession>
<dbReference type="EC" id="4.1.99.12" evidence="3"/>
<sequence>MTKHRPSAAELEHLRNTVGRVSDAVDSILDGRAVVIADDTDGVGYLAFAGSLASESLVAWAVRYGSGFLCAAMLPDRARALGLPLIASTGPGIDRHYAVSVDAIEGTSTGISAQDRARTLALLAHQHAHPDAFTRPGHLVVELVAPGGVLDRPRPGECLLDLLSIAELPPVGGLCALVSERDSTALATGDELREFCDTHDTALICVGDMVTFRELTERRVVRVHAEIEWLPSRSYSTGSCVPRTVRRASRPTSSVPGSAV</sequence>
<comment type="caution">
    <text evidence="6">The sequence shown here is derived from an EMBL/GenBank/DDBJ whole genome shotgun (WGS) entry which is preliminary data.</text>
</comment>
<protein>
    <recommendedName>
        <fullName evidence="3">3,4-dihydroxy-2-butanone-4-phosphate synthase</fullName>
        <ecNumber evidence="3">4.1.99.12</ecNumber>
    </recommendedName>
</protein>
<keyword evidence="4" id="KW-0686">Riboflavin biosynthesis</keyword>
<dbReference type="EMBL" id="JBIAQY010000001">
    <property type="protein sequence ID" value="MFF3566541.1"/>
    <property type="molecule type" value="Genomic_DNA"/>
</dbReference>
<evidence type="ECO:0000256" key="1">
    <source>
        <dbReference type="ARBA" id="ARBA00002284"/>
    </source>
</evidence>
<organism evidence="6 7">
    <name type="scientific">Nocardia jiangxiensis</name>
    <dbReference type="NCBI Taxonomy" id="282685"/>
    <lineage>
        <taxon>Bacteria</taxon>
        <taxon>Bacillati</taxon>
        <taxon>Actinomycetota</taxon>
        <taxon>Actinomycetes</taxon>
        <taxon>Mycobacteriales</taxon>
        <taxon>Nocardiaceae</taxon>
        <taxon>Nocardia</taxon>
    </lineage>
</organism>
<evidence type="ECO:0000256" key="2">
    <source>
        <dbReference type="ARBA" id="ARBA00004904"/>
    </source>
</evidence>
<dbReference type="RefSeq" id="WP_051193812.1">
    <property type="nucleotide sequence ID" value="NZ_JBIAQY010000001.1"/>
</dbReference>
<dbReference type="Gene3D" id="3.90.870.10">
    <property type="entry name" value="DHBP synthase"/>
    <property type="match status" value="1"/>
</dbReference>
<evidence type="ECO:0000256" key="4">
    <source>
        <dbReference type="ARBA" id="ARBA00022619"/>
    </source>
</evidence>
<dbReference type="PANTHER" id="PTHR21327">
    <property type="entry name" value="GTP CYCLOHYDROLASE II-RELATED"/>
    <property type="match status" value="1"/>
</dbReference>
<gene>
    <name evidence="6" type="ORF">ACFYXQ_02040</name>
</gene>
<dbReference type="Pfam" id="PF00926">
    <property type="entry name" value="DHBP_synthase"/>
    <property type="match status" value="1"/>
</dbReference>
<dbReference type="PANTHER" id="PTHR21327:SF18">
    <property type="entry name" value="3,4-DIHYDROXY-2-BUTANONE 4-PHOSPHATE SYNTHASE"/>
    <property type="match status" value="1"/>
</dbReference>
<dbReference type="Proteomes" id="UP001601992">
    <property type="component" value="Unassembled WGS sequence"/>
</dbReference>
<name>A0ABW6RU87_9NOCA</name>
<keyword evidence="7" id="KW-1185">Reference proteome</keyword>
<comment type="pathway">
    <text evidence="2">Cofactor biosynthesis; riboflavin biosynthesis; 2-hydroxy-3-oxobutyl phosphate from D-ribulose 5-phosphate: step 1/1.</text>
</comment>
<evidence type="ECO:0000256" key="5">
    <source>
        <dbReference type="ARBA" id="ARBA00022723"/>
    </source>
</evidence>
<evidence type="ECO:0000313" key="7">
    <source>
        <dbReference type="Proteomes" id="UP001601992"/>
    </source>
</evidence>
<evidence type="ECO:0000313" key="6">
    <source>
        <dbReference type="EMBL" id="MFF3566541.1"/>
    </source>
</evidence>
<dbReference type="InterPro" id="IPR017945">
    <property type="entry name" value="DHBP_synth_RibB-like_a/b_dom"/>
</dbReference>
<keyword evidence="5" id="KW-0479">Metal-binding</keyword>
<dbReference type="InterPro" id="IPR000422">
    <property type="entry name" value="DHBP_synthase_RibB"/>
</dbReference>
<reference evidence="6 7" key="1">
    <citation type="submission" date="2024-10" db="EMBL/GenBank/DDBJ databases">
        <title>The Natural Products Discovery Center: Release of the First 8490 Sequenced Strains for Exploring Actinobacteria Biosynthetic Diversity.</title>
        <authorList>
            <person name="Kalkreuter E."/>
            <person name="Kautsar S.A."/>
            <person name="Yang D."/>
            <person name="Bader C.D."/>
            <person name="Teijaro C.N."/>
            <person name="Fluegel L."/>
            <person name="Davis C.M."/>
            <person name="Simpson J.R."/>
            <person name="Lauterbach L."/>
            <person name="Steele A.D."/>
            <person name="Gui C."/>
            <person name="Meng S."/>
            <person name="Li G."/>
            <person name="Viehrig K."/>
            <person name="Ye F."/>
            <person name="Su P."/>
            <person name="Kiefer A.F."/>
            <person name="Nichols A."/>
            <person name="Cepeda A.J."/>
            <person name="Yan W."/>
            <person name="Fan B."/>
            <person name="Jiang Y."/>
            <person name="Adhikari A."/>
            <person name="Zheng C.-J."/>
            <person name="Schuster L."/>
            <person name="Cowan T.M."/>
            <person name="Smanski M.J."/>
            <person name="Chevrette M.G."/>
            <person name="De Carvalho L.P.S."/>
            <person name="Shen B."/>
        </authorList>
    </citation>
    <scope>NUCLEOTIDE SEQUENCE [LARGE SCALE GENOMIC DNA]</scope>
    <source>
        <strain evidence="6 7">NPDC002593</strain>
    </source>
</reference>